<keyword evidence="1" id="KW-0812">Transmembrane</keyword>
<evidence type="ECO:0000313" key="2">
    <source>
        <dbReference type="EMBL" id="MBN2953378.1"/>
    </source>
</evidence>
<reference evidence="2" key="1">
    <citation type="submission" date="2021-02" db="EMBL/GenBank/DDBJ databases">
        <title>Metagenome-assembled genomes from human diarrheal sample B26.</title>
        <authorList>
            <person name="Ateba T.P."/>
            <person name="Alayande K.A."/>
            <person name="Mwanza M."/>
        </authorList>
    </citation>
    <scope>NUCLEOTIDE SEQUENCE</scope>
    <source>
        <strain evidence="2">06WH</strain>
    </source>
</reference>
<feature type="transmembrane region" description="Helical" evidence="1">
    <location>
        <begin position="45"/>
        <end position="65"/>
    </location>
</feature>
<evidence type="ECO:0000313" key="3">
    <source>
        <dbReference type="Proteomes" id="UP000737612"/>
    </source>
</evidence>
<dbReference type="AlphaFoldDB" id="A0A938Z9T0"/>
<sequence>MMKKYFLYFLGLNLIAFAVVLNVRFDLGVAAFSSVMYSISQIYNISLGTASIICYLIFVIIQCILSKKITVTFILEIPLSFAFGWLTDLYDFIIPTLSLSLYLRVICFIMTMFITAMGVFLSVKTNLILTPTDGIVKTISEVFSFPFSIVKNTFDITLVFVTIILCLINHTSFYGLGIGTILTALFIGRIINIYEKKIQLSF</sequence>
<feature type="transmembrane region" description="Helical" evidence="1">
    <location>
        <begin position="101"/>
        <end position="121"/>
    </location>
</feature>
<name>A0A938Z9T0_9FIRM</name>
<feature type="transmembrane region" description="Helical" evidence="1">
    <location>
        <begin position="142"/>
        <end position="165"/>
    </location>
</feature>
<evidence type="ECO:0000256" key="1">
    <source>
        <dbReference type="SAM" id="Phobius"/>
    </source>
</evidence>
<dbReference type="PANTHER" id="PTHR40078:SF1">
    <property type="entry name" value="INTEGRAL MEMBRANE PROTEIN"/>
    <property type="match status" value="1"/>
</dbReference>
<proteinExistence type="predicted"/>
<keyword evidence="1" id="KW-0472">Membrane</keyword>
<keyword evidence="1" id="KW-1133">Transmembrane helix</keyword>
<dbReference type="Proteomes" id="UP000737612">
    <property type="component" value="Unassembled WGS sequence"/>
</dbReference>
<organism evidence="2 3">
    <name type="scientific">Fusicatenibacter saccharivorans</name>
    <dbReference type="NCBI Taxonomy" id="1150298"/>
    <lineage>
        <taxon>Bacteria</taxon>
        <taxon>Bacillati</taxon>
        <taxon>Bacillota</taxon>
        <taxon>Clostridia</taxon>
        <taxon>Lachnospirales</taxon>
        <taxon>Lachnospiraceae</taxon>
        <taxon>Fusicatenibacter</taxon>
    </lineage>
</organism>
<feature type="transmembrane region" description="Helical" evidence="1">
    <location>
        <begin position="5"/>
        <end position="25"/>
    </location>
</feature>
<gene>
    <name evidence="2" type="ORF">JTJ23_07215</name>
</gene>
<protein>
    <submittedName>
        <fullName evidence="2">Uncharacterized protein</fullName>
    </submittedName>
</protein>
<dbReference type="Pfam" id="PF19700">
    <property type="entry name" value="DUF6198"/>
    <property type="match status" value="1"/>
</dbReference>
<feature type="transmembrane region" description="Helical" evidence="1">
    <location>
        <begin position="171"/>
        <end position="191"/>
    </location>
</feature>
<dbReference type="EMBL" id="JAFHBD010000031">
    <property type="protein sequence ID" value="MBN2953378.1"/>
    <property type="molecule type" value="Genomic_DNA"/>
</dbReference>
<comment type="caution">
    <text evidence="2">The sequence shown here is derived from an EMBL/GenBank/DDBJ whole genome shotgun (WGS) entry which is preliminary data.</text>
</comment>
<dbReference type="InterPro" id="IPR038750">
    <property type="entry name" value="YczE/YyaS-like"/>
</dbReference>
<accession>A0A938Z9T0</accession>
<dbReference type="PANTHER" id="PTHR40078">
    <property type="entry name" value="INTEGRAL MEMBRANE PROTEIN-RELATED"/>
    <property type="match status" value="1"/>
</dbReference>